<keyword evidence="4" id="KW-1185">Reference proteome</keyword>
<protein>
    <recommendedName>
        <fullName evidence="2">Phage tail collar domain-containing protein</fullName>
    </recommendedName>
</protein>
<comment type="caution">
    <text evidence="3">The sequence shown here is derived from an EMBL/GenBank/DDBJ whole genome shotgun (WGS) entry which is preliminary data.</text>
</comment>
<organism evidence="3 4">
    <name type="scientific">Devosia yakushimensis</name>
    <dbReference type="NCBI Taxonomy" id="470028"/>
    <lineage>
        <taxon>Bacteria</taxon>
        <taxon>Pseudomonadati</taxon>
        <taxon>Pseudomonadota</taxon>
        <taxon>Alphaproteobacteria</taxon>
        <taxon>Hyphomicrobiales</taxon>
        <taxon>Devosiaceae</taxon>
        <taxon>Devosia</taxon>
    </lineage>
</organism>
<dbReference type="Gene3D" id="3.90.1340.10">
    <property type="entry name" value="Phage tail collar domain"/>
    <property type="match status" value="1"/>
</dbReference>
<dbReference type="EMBL" id="BSNG01000001">
    <property type="protein sequence ID" value="GLQ09251.1"/>
    <property type="molecule type" value="Genomic_DNA"/>
</dbReference>
<dbReference type="SUPFAM" id="SSF88874">
    <property type="entry name" value="Receptor-binding domain of short tail fibre protein gp12"/>
    <property type="match status" value="1"/>
</dbReference>
<feature type="compositionally biased region" description="Low complexity" evidence="1">
    <location>
        <begin position="404"/>
        <end position="419"/>
    </location>
</feature>
<dbReference type="InterPro" id="IPR011083">
    <property type="entry name" value="Phage_tail_collar_dom"/>
</dbReference>
<reference evidence="3" key="1">
    <citation type="journal article" date="2014" name="Int. J. Syst. Evol. Microbiol.">
        <title>Complete genome of a new Firmicutes species belonging to the dominant human colonic microbiota ('Ruminococcus bicirculans') reveals two chromosomes and a selective capacity to utilize plant glucans.</title>
        <authorList>
            <consortium name="NISC Comparative Sequencing Program"/>
            <person name="Wegmann U."/>
            <person name="Louis P."/>
            <person name="Goesmann A."/>
            <person name="Henrissat B."/>
            <person name="Duncan S.H."/>
            <person name="Flint H.J."/>
        </authorList>
    </citation>
    <scope>NUCLEOTIDE SEQUENCE</scope>
    <source>
        <strain evidence="3">NBRC 103855</strain>
    </source>
</reference>
<accession>A0ABQ5UFA2</accession>
<gene>
    <name evidence="3" type="ORF">GCM10007913_11830</name>
</gene>
<feature type="domain" description="Phage tail collar" evidence="2">
    <location>
        <begin position="241"/>
        <end position="297"/>
    </location>
</feature>
<evidence type="ECO:0000256" key="1">
    <source>
        <dbReference type="SAM" id="MobiDB-lite"/>
    </source>
</evidence>
<reference evidence="3" key="2">
    <citation type="submission" date="2023-01" db="EMBL/GenBank/DDBJ databases">
        <title>Draft genome sequence of Devosia yakushimensis strain NBRC 103855.</title>
        <authorList>
            <person name="Sun Q."/>
            <person name="Mori K."/>
        </authorList>
    </citation>
    <scope>NUCLEOTIDE SEQUENCE</scope>
    <source>
        <strain evidence="3">NBRC 103855</strain>
    </source>
</reference>
<sequence length="443" mass="45314">MPQLLLSNNATSTLAANLSNVATTLAVQSGHAALFPALGADQWFPVTVVDAAGNLEIMRCTGRSGSTLTVVRGQEGTAAKAFNAGARVDLRLTAAAFGTRLDDYALAAPTAKATLVDNDQFPLLDSEAGNERKKTLWSTVKAGVWGALGALINAGVAKAAPVDADAIALMDSADANKTKKLTWLALKAGVWAAFGALIASGTAKTTLVDSDAFAVMDSADANKTKSVNWAYVRGALEPAIGQVIEFTGDALPPKCIWPAGQNISRTTYAAYFAAVGTKYGAGNGSTTFGVPDYRGRARAGRDDMGGTPANRLTAAGGIAGTTLGAVGGAETVALTTNQMPAHQHAGSTSGYSHAHSGSTSVDGNHQHGMTLNNQTSSGAWPRATNQGGTAGFLTDFAGSHAHTFGTSTDTHSHSFTTDTRGSGAAHPNLQPTMIMNFAIFVGV</sequence>
<evidence type="ECO:0000259" key="2">
    <source>
        <dbReference type="Pfam" id="PF07484"/>
    </source>
</evidence>
<dbReference type="Pfam" id="PF07484">
    <property type="entry name" value="Collar"/>
    <property type="match status" value="1"/>
</dbReference>
<dbReference type="InterPro" id="IPR037053">
    <property type="entry name" value="Phage_tail_collar_dom_sf"/>
</dbReference>
<name>A0ABQ5UFA2_9HYPH</name>
<dbReference type="Proteomes" id="UP001161406">
    <property type="component" value="Unassembled WGS sequence"/>
</dbReference>
<evidence type="ECO:0000313" key="3">
    <source>
        <dbReference type="EMBL" id="GLQ09251.1"/>
    </source>
</evidence>
<feature type="region of interest" description="Disordered" evidence="1">
    <location>
        <begin position="342"/>
        <end position="361"/>
    </location>
</feature>
<feature type="region of interest" description="Disordered" evidence="1">
    <location>
        <begin position="404"/>
        <end position="427"/>
    </location>
</feature>
<dbReference type="RefSeq" id="WP_284388851.1">
    <property type="nucleotide sequence ID" value="NZ_BSNG01000001.1"/>
</dbReference>
<proteinExistence type="predicted"/>
<evidence type="ECO:0000313" key="4">
    <source>
        <dbReference type="Proteomes" id="UP001161406"/>
    </source>
</evidence>